<dbReference type="EMBL" id="FNPI01000002">
    <property type="protein sequence ID" value="SDY46099.1"/>
    <property type="molecule type" value="Genomic_DNA"/>
</dbReference>
<gene>
    <name evidence="5" type="ORF">SAMN05421736_10225</name>
</gene>
<dbReference type="InterPro" id="IPR039384">
    <property type="entry name" value="HINT"/>
</dbReference>
<evidence type="ECO:0000313" key="5">
    <source>
        <dbReference type="EMBL" id="SDY46099.1"/>
    </source>
</evidence>
<dbReference type="FunFam" id="3.30.428.10:FF:000014">
    <property type="entry name" value="Putative histidine triad (HIT) protein"/>
    <property type="match status" value="1"/>
</dbReference>
<dbReference type="Gene3D" id="3.30.428.10">
    <property type="entry name" value="HIT-like"/>
    <property type="match status" value="1"/>
</dbReference>
<dbReference type="InterPro" id="IPR036265">
    <property type="entry name" value="HIT-like_sf"/>
</dbReference>
<dbReference type="STRING" id="1503961.SAMN05421736_10225"/>
<dbReference type="PANTHER" id="PTHR46648:SF1">
    <property type="entry name" value="ADENOSINE 5'-MONOPHOSPHORAMIDASE HNT1"/>
    <property type="match status" value="1"/>
</dbReference>
<dbReference type="Pfam" id="PF01230">
    <property type="entry name" value="HIT"/>
    <property type="match status" value="1"/>
</dbReference>
<dbReference type="Proteomes" id="UP000198935">
    <property type="component" value="Unassembled WGS sequence"/>
</dbReference>
<dbReference type="PRINTS" id="PR00332">
    <property type="entry name" value="HISTRIAD"/>
</dbReference>
<evidence type="ECO:0000256" key="3">
    <source>
        <dbReference type="PROSITE-ProRule" id="PRU00464"/>
    </source>
</evidence>
<dbReference type="InterPro" id="IPR019808">
    <property type="entry name" value="Histidine_triad_CS"/>
</dbReference>
<dbReference type="GO" id="GO:0009117">
    <property type="term" value="P:nucleotide metabolic process"/>
    <property type="evidence" value="ECO:0007669"/>
    <property type="project" value="TreeGrafter"/>
</dbReference>
<dbReference type="PANTHER" id="PTHR46648">
    <property type="entry name" value="HIT FAMILY PROTEIN 1"/>
    <property type="match status" value="1"/>
</dbReference>
<evidence type="ECO:0000313" key="6">
    <source>
        <dbReference type="Proteomes" id="UP000198935"/>
    </source>
</evidence>
<feature type="domain" description="HIT" evidence="4">
    <location>
        <begin position="8"/>
        <end position="116"/>
    </location>
</feature>
<organism evidence="5 6">
    <name type="scientific">Evansella caseinilytica</name>
    <dbReference type="NCBI Taxonomy" id="1503961"/>
    <lineage>
        <taxon>Bacteria</taxon>
        <taxon>Bacillati</taxon>
        <taxon>Bacillota</taxon>
        <taxon>Bacilli</taxon>
        <taxon>Bacillales</taxon>
        <taxon>Bacillaceae</taxon>
        <taxon>Evansella</taxon>
    </lineage>
</organism>
<dbReference type="InterPro" id="IPR011146">
    <property type="entry name" value="HIT-like"/>
</dbReference>
<sequence>MSFSEDCIFCKIVQGQIPSAKVYEDEKVIAFLDLSQVTKGHTLVIPKRHEENVYELSEDSAKAVFTAVPKVAKALKAAFDPAGINMLNNNGKAAGQTVFHYHVHLLPRYGKGDGFGAVWHDHSSEYTKEDLNQIAKQIAAQLNE</sequence>
<dbReference type="AlphaFoldDB" id="A0A1H3K2N8"/>
<feature type="active site" description="Tele-AMP-histidine intermediate" evidence="1">
    <location>
        <position position="102"/>
    </location>
</feature>
<dbReference type="PROSITE" id="PS00892">
    <property type="entry name" value="HIT_1"/>
    <property type="match status" value="1"/>
</dbReference>
<protein>
    <submittedName>
        <fullName evidence="5">Histidine triad (HIT) family protein</fullName>
    </submittedName>
</protein>
<dbReference type="GO" id="GO:0003824">
    <property type="term" value="F:catalytic activity"/>
    <property type="evidence" value="ECO:0007669"/>
    <property type="project" value="InterPro"/>
</dbReference>
<dbReference type="PROSITE" id="PS51084">
    <property type="entry name" value="HIT_2"/>
    <property type="match status" value="1"/>
</dbReference>
<feature type="short sequence motif" description="Histidine triad motif" evidence="2 3">
    <location>
        <begin position="100"/>
        <end position="104"/>
    </location>
</feature>
<reference evidence="6" key="1">
    <citation type="submission" date="2016-10" db="EMBL/GenBank/DDBJ databases">
        <authorList>
            <person name="Varghese N."/>
            <person name="Submissions S."/>
        </authorList>
    </citation>
    <scope>NUCLEOTIDE SEQUENCE [LARGE SCALE GENOMIC DNA]</scope>
    <source>
        <strain evidence="6">SP</strain>
    </source>
</reference>
<name>A0A1H3K2N8_9BACI</name>
<dbReference type="InterPro" id="IPR001310">
    <property type="entry name" value="Histidine_triad_HIT"/>
</dbReference>
<accession>A0A1H3K2N8</accession>
<evidence type="ECO:0000259" key="4">
    <source>
        <dbReference type="PROSITE" id="PS51084"/>
    </source>
</evidence>
<evidence type="ECO:0000256" key="2">
    <source>
        <dbReference type="PIRSR" id="PIRSR601310-3"/>
    </source>
</evidence>
<evidence type="ECO:0000256" key="1">
    <source>
        <dbReference type="PIRSR" id="PIRSR601310-1"/>
    </source>
</evidence>
<keyword evidence="6" id="KW-1185">Reference proteome</keyword>
<dbReference type="SUPFAM" id="SSF54197">
    <property type="entry name" value="HIT-like"/>
    <property type="match status" value="1"/>
</dbReference>
<dbReference type="CDD" id="cd01277">
    <property type="entry name" value="HINT_subgroup"/>
    <property type="match status" value="1"/>
</dbReference>
<dbReference type="OrthoDB" id="9784774at2"/>
<proteinExistence type="predicted"/>